<evidence type="ECO:0000256" key="1">
    <source>
        <dbReference type="ARBA" id="ARBA00022801"/>
    </source>
</evidence>
<dbReference type="InterPro" id="IPR029058">
    <property type="entry name" value="AB_hydrolase_fold"/>
</dbReference>
<proteinExistence type="predicted"/>
<comment type="caution">
    <text evidence="3">The sequence shown here is derived from an EMBL/GenBank/DDBJ whole genome shotgun (WGS) entry which is preliminary data.</text>
</comment>
<dbReference type="PANTHER" id="PTHR48081">
    <property type="entry name" value="AB HYDROLASE SUPERFAMILY PROTEIN C4A8.06C"/>
    <property type="match status" value="1"/>
</dbReference>
<protein>
    <submittedName>
        <fullName evidence="3">Alpha/beta hydrolase</fullName>
    </submittedName>
</protein>
<dbReference type="SUPFAM" id="SSF53474">
    <property type="entry name" value="alpha/beta-Hydrolases"/>
    <property type="match status" value="1"/>
</dbReference>
<evidence type="ECO:0000313" key="3">
    <source>
        <dbReference type="EMBL" id="MCC2220144.1"/>
    </source>
</evidence>
<feature type="domain" description="BD-FAE-like" evidence="2">
    <location>
        <begin position="33"/>
        <end position="221"/>
    </location>
</feature>
<accession>A0AAE3E1U7</accession>
<dbReference type="Pfam" id="PF20434">
    <property type="entry name" value="BD-FAE"/>
    <property type="match status" value="1"/>
</dbReference>
<dbReference type="InterPro" id="IPR050300">
    <property type="entry name" value="GDXG_lipolytic_enzyme"/>
</dbReference>
<name>A0AAE3E1U7_9FIRM</name>
<evidence type="ECO:0000313" key="4">
    <source>
        <dbReference type="Proteomes" id="UP001198200"/>
    </source>
</evidence>
<dbReference type="EMBL" id="JAJEQN010000001">
    <property type="protein sequence ID" value="MCC2220144.1"/>
    <property type="molecule type" value="Genomic_DNA"/>
</dbReference>
<gene>
    <name evidence="3" type="ORF">LKD48_00575</name>
</gene>
<reference evidence="3 4" key="1">
    <citation type="submission" date="2021-10" db="EMBL/GenBank/DDBJ databases">
        <title>Anaerobic single-cell dispensing facilitates the cultivation of human gut bacteria.</title>
        <authorList>
            <person name="Afrizal A."/>
        </authorList>
    </citation>
    <scope>NUCLEOTIDE SEQUENCE [LARGE SCALE GENOMIC DNA]</scope>
    <source>
        <strain evidence="3 4">CLA-AA-H224</strain>
    </source>
</reference>
<organism evidence="3 4">
    <name type="scientific">Anthropogastromicrobium aceti</name>
    <dbReference type="NCBI Taxonomy" id="2981768"/>
    <lineage>
        <taxon>Bacteria</taxon>
        <taxon>Bacillati</taxon>
        <taxon>Bacillota</taxon>
        <taxon>Clostridia</taxon>
        <taxon>Lachnospirales</taxon>
        <taxon>Lachnospiraceae</taxon>
        <taxon>Anthropogastromicrobium</taxon>
    </lineage>
</organism>
<dbReference type="GO" id="GO:0016787">
    <property type="term" value="F:hydrolase activity"/>
    <property type="evidence" value="ECO:0007669"/>
    <property type="project" value="UniProtKB-KW"/>
</dbReference>
<dbReference type="RefSeq" id="WP_262538026.1">
    <property type="nucleotide sequence ID" value="NZ_JAJEQN010000001.1"/>
</dbReference>
<keyword evidence="1 3" id="KW-0378">Hydrolase</keyword>
<sequence>MKTIRFSIWEDGEYTWPQGYGFVPFLTGYLHEDNKERPCVLVVPGGAYYIASPTEAGIVALDFYHKGYQTFVLTYTTNLLGTIPLKDQPMRDLARAVRIVRSRSNEYSIKPDCIATCGFSAGGHLTASEGVHYNDIEEKNPLYSNVSARPDAMLLCYPVITSGPYTHEGSMQNLLGANPTADELKYMSLETQVTSQTPPSFLWQTVTDEVVPVENSYLFADACKKNGVSFAHHVFSQGPHGLSLATASWAQGIFGELYTLDPFKYTIDAIKAGTANVDVSKEKLADLEREFPNHMPGNPCSREPNAEVSIWPCLADAWLRTQWSL</sequence>
<dbReference type="Gene3D" id="3.40.50.1820">
    <property type="entry name" value="alpha/beta hydrolase"/>
    <property type="match status" value="1"/>
</dbReference>
<dbReference type="InterPro" id="IPR049492">
    <property type="entry name" value="BD-FAE-like_dom"/>
</dbReference>
<keyword evidence="4" id="KW-1185">Reference proteome</keyword>
<dbReference type="AlphaFoldDB" id="A0AAE3E1U7"/>
<dbReference type="Proteomes" id="UP001198200">
    <property type="component" value="Unassembled WGS sequence"/>
</dbReference>
<dbReference type="PANTHER" id="PTHR48081:SF6">
    <property type="entry name" value="PEPTIDASE S9 PROLYL OLIGOPEPTIDASE CATALYTIC DOMAIN-CONTAINING PROTEIN"/>
    <property type="match status" value="1"/>
</dbReference>
<evidence type="ECO:0000259" key="2">
    <source>
        <dbReference type="Pfam" id="PF20434"/>
    </source>
</evidence>